<evidence type="ECO:0000256" key="1">
    <source>
        <dbReference type="SAM" id="Phobius"/>
    </source>
</evidence>
<dbReference type="Proteomes" id="UP000225548">
    <property type="component" value="Unassembled WGS sequence"/>
</dbReference>
<keyword evidence="1" id="KW-0472">Membrane</keyword>
<dbReference type="EMBL" id="PDJG01000001">
    <property type="protein sequence ID" value="PFG34482.1"/>
    <property type="molecule type" value="Genomic_DNA"/>
</dbReference>
<dbReference type="RefSeq" id="WP_169925412.1">
    <property type="nucleotide sequence ID" value="NZ_PDJG01000001.1"/>
</dbReference>
<protein>
    <submittedName>
        <fullName evidence="2">Uncharacterized protein</fullName>
    </submittedName>
</protein>
<sequence>MQHETQTQESAIGRAPRKVRRWTAVLFVLEVVVVVALVTFSWVSGSWT</sequence>
<keyword evidence="1" id="KW-0812">Transmembrane</keyword>
<dbReference type="AlphaFoldDB" id="A0A2A9E8C5"/>
<gene>
    <name evidence="2" type="ORF">ATL42_2392</name>
</gene>
<evidence type="ECO:0000313" key="2">
    <source>
        <dbReference type="EMBL" id="PFG34482.1"/>
    </source>
</evidence>
<reference evidence="2 3" key="1">
    <citation type="submission" date="2017-10" db="EMBL/GenBank/DDBJ databases">
        <title>Sequencing the genomes of 1000 actinobacteria strains.</title>
        <authorList>
            <person name="Klenk H.-P."/>
        </authorList>
    </citation>
    <scope>NUCLEOTIDE SEQUENCE [LARGE SCALE GENOMIC DNA]</scope>
    <source>
        <strain evidence="2 3">DSM 18966</strain>
    </source>
</reference>
<organism evidence="2 3">
    <name type="scientific">Sanguibacter antarcticus</name>
    <dbReference type="NCBI Taxonomy" id="372484"/>
    <lineage>
        <taxon>Bacteria</taxon>
        <taxon>Bacillati</taxon>
        <taxon>Actinomycetota</taxon>
        <taxon>Actinomycetes</taxon>
        <taxon>Micrococcales</taxon>
        <taxon>Sanguibacteraceae</taxon>
        <taxon>Sanguibacter</taxon>
    </lineage>
</organism>
<name>A0A2A9E8C5_9MICO</name>
<evidence type="ECO:0000313" key="3">
    <source>
        <dbReference type="Proteomes" id="UP000225548"/>
    </source>
</evidence>
<accession>A0A2A9E8C5</accession>
<comment type="caution">
    <text evidence="2">The sequence shown here is derived from an EMBL/GenBank/DDBJ whole genome shotgun (WGS) entry which is preliminary data.</text>
</comment>
<keyword evidence="1" id="KW-1133">Transmembrane helix</keyword>
<keyword evidence="3" id="KW-1185">Reference proteome</keyword>
<feature type="transmembrane region" description="Helical" evidence="1">
    <location>
        <begin position="21"/>
        <end position="43"/>
    </location>
</feature>
<proteinExistence type="predicted"/>